<evidence type="ECO:0000313" key="1">
    <source>
        <dbReference type="EMBL" id="PIP31995.1"/>
    </source>
</evidence>
<evidence type="ECO:0000313" key="2">
    <source>
        <dbReference type="Proteomes" id="UP000230447"/>
    </source>
</evidence>
<dbReference type="Proteomes" id="UP000230447">
    <property type="component" value="Unassembled WGS sequence"/>
</dbReference>
<organism evidence="1 2">
    <name type="scientific">bacterium (Candidatus Gribaldobacteria) CG23_combo_of_CG06-09_8_20_14_all_37_87_8</name>
    <dbReference type="NCBI Taxonomy" id="2014278"/>
    <lineage>
        <taxon>Bacteria</taxon>
        <taxon>Candidatus Gribaldobacteria</taxon>
    </lineage>
</organism>
<gene>
    <name evidence="1" type="ORF">COX24_00575</name>
</gene>
<reference evidence="1 2" key="1">
    <citation type="submission" date="2017-09" db="EMBL/GenBank/DDBJ databases">
        <title>Depth-based differentiation of microbial function through sediment-hosted aquifers and enrichment of novel symbionts in the deep terrestrial subsurface.</title>
        <authorList>
            <person name="Probst A.J."/>
            <person name="Ladd B."/>
            <person name="Jarett J.K."/>
            <person name="Geller-Mcgrath D.E."/>
            <person name="Sieber C.M."/>
            <person name="Emerson J.B."/>
            <person name="Anantharaman K."/>
            <person name="Thomas B.C."/>
            <person name="Malmstrom R."/>
            <person name="Stieglmeier M."/>
            <person name="Klingl A."/>
            <person name="Woyke T."/>
            <person name="Ryan C.M."/>
            <person name="Banfield J.F."/>
        </authorList>
    </citation>
    <scope>NUCLEOTIDE SEQUENCE [LARGE SCALE GENOMIC DNA]</scope>
    <source>
        <strain evidence="1">CG23_combo_of_CG06-09_8_20_14_all_37_87_8</strain>
    </source>
</reference>
<proteinExistence type="predicted"/>
<name>A0A2G9ZFP8_9BACT</name>
<sequence length="68" mass="7732">MVVYEGDKMSDLKEKMQGLLGLAIEYFDKGLLDSEEAQEKLQERVKSFLPCKGELVRGNHFVALRKAT</sequence>
<dbReference type="AlphaFoldDB" id="A0A2G9ZFP8"/>
<comment type="caution">
    <text evidence="1">The sequence shown here is derived from an EMBL/GenBank/DDBJ whole genome shotgun (WGS) entry which is preliminary data.</text>
</comment>
<dbReference type="EMBL" id="PCSB01000012">
    <property type="protein sequence ID" value="PIP31995.1"/>
    <property type="molecule type" value="Genomic_DNA"/>
</dbReference>
<accession>A0A2G9ZFP8</accession>
<protein>
    <submittedName>
        <fullName evidence="1">Uncharacterized protein</fullName>
    </submittedName>
</protein>